<proteinExistence type="predicted"/>
<evidence type="ECO:0000313" key="3">
    <source>
        <dbReference type="EMBL" id="CDM65047.1"/>
    </source>
</evidence>
<accession>A0A0B6WWD0</accession>
<dbReference type="STRING" id="454194.PYK22_01045"/>
<feature type="transmembrane region" description="Helical" evidence="1">
    <location>
        <begin position="76"/>
        <end position="99"/>
    </location>
</feature>
<keyword evidence="1" id="KW-0472">Membrane</keyword>
<reference evidence="3 4" key="1">
    <citation type="submission" date="2013-12" db="EMBL/GenBank/DDBJ databases">
        <authorList>
            <person name="Stott M."/>
        </authorList>
    </citation>
    <scope>NUCLEOTIDE SEQUENCE [LARGE SCALE GENOMIC DNA]</scope>
    <source>
        <strain evidence="3 4">K22</strain>
    </source>
</reference>
<organism evidence="3 4">
    <name type="scientific">Pyrinomonas methylaliphatogenes</name>
    <dbReference type="NCBI Taxonomy" id="454194"/>
    <lineage>
        <taxon>Bacteria</taxon>
        <taxon>Pseudomonadati</taxon>
        <taxon>Acidobacteriota</taxon>
        <taxon>Blastocatellia</taxon>
        <taxon>Blastocatellales</taxon>
        <taxon>Pyrinomonadaceae</taxon>
        <taxon>Pyrinomonas</taxon>
    </lineage>
</organism>
<dbReference type="Proteomes" id="UP000031518">
    <property type="component" value="Unassembled WGS sequence"/>
</dbReference>
<feature type="transmembrane region" description="Helical" evidence="1">
    <location>
        <begin position="42"/>
        <end position="64"/>
    </location>
</feature>
<keyword evidence="1" id="KW-1133">Transmembrane helix</keyword>
<dbReference type="Pfam" id="PF01882">
    <property type="entry name" value="DUF58"/>
    <property type="match status" value="1"/>
</dbReference>
<protein>
    <recommendedName>
        <fullName evidence="2">DUF58 domain-containing protein</fullName>
    </recommendedName>
</protein>
<reference evidence="3 4" key="2">
    <citation type="submission" date="2015-01" db="EMBL/GenBank/DDBJ databases">
        <title>Complete genome sequence of Pyrinomonas methylaliphatogenes type strain K22T.</title>
        <authorList>
            <person name="Lee K.C.Y."/>
            <person name="Power J.F."/>
            <person name="Dunfield P.F."/>
            <person name="Morgan X.C."/>
            <person name="Huttenhower C."/>
            <person name="Stott M.B."/>
        </authorList>
    </citation>
    <scope>NUCLEOTIDE SEQUENCE [LARGE SCALE GENOMIC DNA]</scope>
    <source>
        <strain evidence="3 4">K22</strain>
    </source>
</reference>
<dbReference type="OrthoDB" id="9778037at2"/>
<name>A0A0B6WWD0_9BACT</name>
<evidence type="ECO:0000256" key="1">
    <source>
        <dbReference type="SAM" id="Phobius"/>
    </source>
</evidence>
<dbReference type="AlphaFoldDB" id="A0A0B6WWD0"/>
<evidence type="ECO:0000259" key="2">
    <source>
        <dbReference type="Pfam" id="PF01882"/>
    </source>
</evidence>
<feature type="domain" description="DUF58" evidence="2">
    <location>
        <begin position="277"/>
        <end position="342"/>
    </location>
</feature>
<gene>
    <name evidence="3" type="ORF">PYK22_01045</name>
</gene>
<keyword evidence="4" id="KW-1185">Reference proteome</keyword>
<dbReference type="PANTHER" id="PTHR34351">
    <property type="entry name" value="SLR1927 PROTEIN-RELATED"/>
    <property type="match status" value="1"/>
</dbReference>
<sequence length="424" mass="47660">MLPRTRRAWLHAIISLLLVLGGISMASVTALARHYDRLELARVAAIASLIFVALIVIFVLPPLFRSARVEIATLDLPFSISAGGWLFIAILIVVAFAAGNTGNNLLFLIFSVFVSALFIAWAAGRIALRDLQVQARFPDHIFAGESAPVLVAVNNAKQIWPSISILVEARIIVSSERAKVEKRTLAHFTYIPARARVEQRVEQNFAKRGRLIVTGFDLSTRFPFGFFRLRRRLRTREVEIIVYPKPEPLGDELHLLPIAVGQTQAMRRGAGHDLYSLRDYQPHDNLRHIDWKATARARRLIVREFTAEEERRVHIVFDIASCAEECHPLRFERAVGLAASLIAHFIEERMEVRLTLGEESGGYGSGPDHLYACLRRLAVVELPTGGRRSLEAIAFDEEYAILLTFAPHGTIPARIWRQSHVIHV</sequence>
<feature type="transmembrane region" description="Helical" evidence="1">
    <location>
        <begin position="105"/>
        <end position="128"/>
    </location>
</feature>
<dbReference type="PANTHER" id="PTHR34351:SF1">
    <property type="entry name" value="SLR1927 PROTEIN"/>
    <property type="match status" value="1"/>
</dbReference>
<dbReference type="EMBL" id="CBXV010000004">
    <property type="protein sequence ID" value="CDM65047.1"/>
    <property type="molecule type" value="Genomic_DNA"/>
</dbReference>
<keyword evidence="1" id="KW-0812">Transmembrane</keyword>
<dbReference type="RefSeq" id="WP_041975103.1">
    <property type="nucleotide sequence ID" value="NZ_CBXV010000004.1"/>
</dbReference>
<evidence type="ECO:0000313" key="4">
    <source>
        <dbReference type="Proteomes" id="UP000031518"/>
    </source>
</evidence>
<dbReference type="InterPro" id="IPR002881">
    <property type="entry name" value="DUF58"/>
</dbReference>